<evidence type="ECO:0000313" key="2">
    <source>
        <dbReference type="EMBL" id="SEP68325.1"/>
    </source>
</evidence>
<dbReference type="STRING" id="867345.SAMN05421693_10380"/>
<organism evidence="2 3">
    <name type="scientific">Ectothiorhodospira magna</name>
    <dbReference type="NCBI Taxonomy" id="867345"/>
    <lineage>
        <taxon>Bacteria</taxon>
        <taxon>Pseudomonadati</taxon>
        <taxon>Pseudomonadota</taxon>
        <taxon>Gammaproteobacteria</taxon>
        <taxon>Chromatiales</taxon>
        <taxon>Ectothiorhodospiraceae</taxon>
        <taxon>Ectothiorhodospira</taxon>
    </lineage>
</organism>
<evidence type="ECO:0000313" key="3">
    <source>
        <dbReference type="Proteomes" id="UP000199496"/>
    </source>
</evidence>
<dbReference type="PANTHER" id="PTHR46438:SF11">
    <property type="entry name" value="LIPASE-RELATED"/>
    <property type="match status" value="1"/>
</dbReference>
<feature type="domain" description="AB hydrolase-1" evidence="1">
    <location>
        <begin position="43"/>
        <end position="284"/>
    </location>
</feature>
<dbReference type="SUPFAM" id="SSF53474">
    <property type="entry name" value="alpha/beta-Hydrolases"/>
    <property type="match status" value="1"/>
</dbReference>
<dbReference type="InterPro" id="IPR000073">
    <property type="entry name" value="AB_hydrolase_1"/>
</dbReference>
<dbReference type="EMBL" id="FOFO01000003">
    <property type="protein sequence ID" value="SEP68325.1"/>
    <property type="molecule type" value="Genomic_DNA"/>
</dbReference>
<dbReference type="AlphaFoldDB" id="A0A1H8ZVG7"/>
<dbReference type="Gene3D" id="3.40.50.1820">
    <property type="entry name" value="alpha/beta hydrolase"/>
    <property type="match status" value="1"/>
</dbReference>
<keyword evidence="3" id="KW-1185">Reference proteome</keyword>
<protein>
    <submittedName>
        <fullName evidence="2">Magnesium chelatase accessory protein</fullName>
    </submittedName>
</protein>
<proteinExistence type="predicted"/>
<gene>
    <name evidence="2" type="ORF">SAMN05421693_10380</name>
</gene>
<name>A0A1H8ZVG7_9GAMM</name>
<dbReference type="Pfam" id="PF12697">
    <property type="entry name" value="Abhydrolase_6"/>
    <property type="match status" value="1"/>
</dbReference>
<dbReference type="InterPro" id="IPR017497">
    <property type="entry name" value="BchO"/>
</dbReference>
<dbReference type="PANTHER" id="PTHR46438">
    <property type="entry name" value="ALPHA/BETA-HYDROLASES SUPERFAMILY PROTEIN"/>
    <property type="match status" value="1"/>
</dbReference>
<reference evidence="2 3" key="1">
    <citation type="submission" date="2016-10" db="EMBL/GenBank/DDBJ databases">
        <authorList>
            <person name="de Groot N.N."/>
        </authorList>
    </citation>
    <scope>NUCLEOTIDE SEQUENCE [LARGE SCALE GENOMIC DNA]</scope>
    <source>
        <strain evidence="2 3">B7-7</strain>
    </source>
</reference>
<dbReference type="InterPro" id="IPR029058">
    <property type="entry name" value="AB_hydrolase_fold"/>
</dbReference>
<sequence length="294" mass="32092">MALTHRLDWNQEGHDWPHRHASRFIQAGGLRWHVQCMGEGPPILLVHGTGSASHSWRDLMPRLARHFTVIVPDLPGHGFSSPPARFSGFGLPGMATALAALLRQMGYAPALVAGHSAGAAVLARMCLDGHIAPRALVSINGVMLPLPTTVNILFSASARFLSMIPFVSHYVAWRAMDPHALEILLQGTGSQVDQRGMDLYGRLVRNPGHLDGTLNMMVNWDLHPLGRDLARLSTPLVQVIGSNDRTVLPSELRRVKTVLPQARLVTLPGLGHLAHEERPDLVEALLLEQFSPCS</sequence>
<dbReference type="RefSeq" id="WP_338011468.1">
    <property type="nucleotide sequence ID" value="NZ_FOFO01000003.1"/>
</dbReference>
<evidence type="ECO:0000259" key="1">
    <source>
        <dbReference type="Pfam" id="PF12697"/>
    </source>
</evidence>
<accession>A0A1H8ZVG7</accession>
<dbReference type="Proteomes" id="UP000199496">
    <property type="component" value="Unassembled WGS sequence"/>
</dbReference>
<dbReference type="NCBIfam" id="TIGR03056">
    <property type="entry name" value="bchO_mg_che_rel"/>
    <property type="match status" value="1"/>
</dbReference>